<protein>
    <recommendedName>
        <fullName evidence="4">Lipoprotein</fullName>
    </recommendedName>
</protein>
<dbReference type="EMBL" id="JABZFG010000002">
    <property type="protein sequence ID" value="MBW0602472.1"/>
    <property type="molecule type" value="Genomic_DNA"/>
</dbReference>
<evidence type="ECO:0008006" key="4">
    <source>
        <dbReference type="Google" id="ProtNLM"/>
    </source>
</evidence>
<dbReference type="PROSITE" id="PS51257">
    <property type="entry name" value="PROKAR_LIPOPROTEIN"/>
    <property type="match status" value="1"/>
</dbReference>
<name>A0A9Q3L9Q1_9BACT</name>
<evidence type="ECO:0000256" key="1">
    <source>
        <dbReference type="SAM" id="SignalP"/>
    </source>
</evidence>
<dbReference type="RefSeq" id="WP_218674655.1">
    <property type="nucleotide sequence ID" value="NZ_JABZEV010000002.1"/>
</dbReference>
<dbReference type="AlphaFoldDB" id="A0A9Q3L9Q1"/>
<sequence>MKKIKNKILLGSSVILLPTFMTLSVSCSNDKPINPDKPTKNIENNLSFNYQNSFVVDLDNDFFLEKNVDDFRKNNFKSIQEKYLEFSISSIDLAERFANNLKEILASISFNETVSFKSLTSSIDELLIKISQSREIDLKQKLDEFENFAREINTQKIVAVTQNLNTAINDSENKFDNKIINKISEANANYRKSMFNKSTLLTFNLHKSYLEYIKENKPELYQLANNLFQVKTEDKLLQLIQKTLDNFEEKTPEQMSYSFLCFQATIKALTYADLIQNNEMKKGLIIPQKFIHNINFEVQPTFVTTLETWRIFENDLDSSNANSKFIKNSNEDVIGIEYIKNQDRFISNQDEDIDEELTISITNIINEVLKRNPKLKSVTRIKATDKTGAVFITSLSNLVISNISEEKNNDSKINKLTLKRTEGEVNIFPQYTQILQNLITSNLITLSQDDLEFIAIIFNY</sequence>
<feature type="chain" id="PRO_5040450123" description="Lipoprotein" evidence="1">
    <location>
        <begin position="28"/>
        <end position="460"/>
    </location>
</feature>
<gene>
    <name evidence="2" type="ORF">MADP07_00193</name>
</gene>
<reference evidence="2" key="1">
    <citation type="journal article" date="2021" name="Genes Genomics">
        <title>Comparative genomic analysis of Mycoplasma anatis strains.</title>
        <authorList>
            <person name="Zhou Q."/>
            <person name="Mai K."/>
            <person name="Yang D."/>
            <person name="Liu J."/>
            <person name="Yan Z."/>
            <person name="Luo C."/>
            <person name="Tan Y."/>
            <person name="Cao S."/>
            <person name="Zhou Q."/>
            <person name="Chen L."/>
            <person name="Chen F."/>
        </authorList>
    </citation>
    <scope>NUCLEOTIDE SEQUENCE</scope>
    <source>
        <strain evidence="2">DP07</strain>
    </source>
</reference>
<keyword evidence="1" id="KW-0732">Signal</keyword>
<organism evidence="2 3">
    <name type="scientific">Mycoplasmopsis anatis</name>
    <dbReference type="NCBI Taxonomy" id="171279"/>
    <lineage>
        <taxon>Bacteria</taxon>
        <taxon>Bacillati</taxon>
        <taxon>Mycoplasmatota</taxon>
        <taxon>Mycoplasmoidales</taxon>
        <taxon>Metamycoplasmataceae</taxon>
        <taxon>Mycoplasmopsis</taxon>
    </lineage>
</organism>
<comment type="caution">
    <text evidence="2">The sequence shown here is derived from an EMBL/GenBank/DDBJ whole genome shotgun (WGS) entry which is preliminary data.</text>
</comment>
<evidence type="ECO:0000313" key="3">
    <source>
        <dbReference type="Proteomes" id="UP000746160"/>
    </source>
</evidence>
<accession>A0A9Q3L9Q1</accession>
<proteinExistence type="predicted"/>
<evidence type="ECO:0000313" key="2">
    <source>
        <dbReference type="EMBL" id="MBW0602472.1"/>
    </source>
</evidence>
<feature type="signal peptide" evidence="1">
    <location>
        <begin position="1"/>
        <end position="27"/>
    </location>
</feature>
<dbReference type="Proteomes" id="UP000746160">
    <property type="component" value="Unassembled WGS sequence"/>
</dbReference>